<evidence type="ECO:0000259" key="2">
    <source>
        <dbReference type="Pfam" id="PF01523"/>
    </source>
</evidence>
<dbReference type="SUPFAM" id="SSF111283">
    <property type="entry name" value="Putative modulator of DNA gyrase, PmbA/TldD"/>
    <property type="match status" value="1"/>
</dbReference>
<dbReference type="GO" id="GO:0008237">
    <property type="term" value="F:metallopeptidase activity"/>
    <property type="evidence" value="ECO:0007669"/>
    <property type="project" value="InterPro"/>
</dbReference>
<dbReference type="InterPro" id="IPR002510">
    <property type="entry name" value="Metalloprtase-TldD/E_N"/>
</dbReference>
<evidence type="ECO:0000259" key="3">
    <source>
        <dbReference type="Pfam" id="PF19289"/>
    </source>
</evidence>
<evidence type="ECO:0000256" key="1">
    <source>
        <dbReference type="ARBA" id="ARBA00005836"/>
    </source>
</evidence>
<name>A0A395M0U0_9BACT</name>
<dbReference type="Gene3D" id="3.30.2290.10">
    <property type="entry name" value="PmbA/TldD superfamily"/>
    <property type="match status" value="1"/>
</dbReference>
<accession>A0A395M0U0</accession>
<dbReference type="InterPro" id="IPR045569">
    <property type="entry name" value="Metalloprtase-TldD/E_C"/>
</dbReference>
<dbReference type="Proteomes" id="UP000266389">
    <property type="component" value="Unassembled WGS sequence"/>
</dbReference>
<feature type="domain" description="Metalloprotease TldD/E C-terminal" evidence="3">
    <location>
        <begin position="222"/>
        <end position="437"/>
    </location>
</feature>
<dbReference type="AlphaFoldDB" id="A0A395M0U0"/>
<dbReference type="Pfam" id="PF19290">
    <property type="entry name" value="PmbA_TldD_2nd"/>
    <property type="match status" value="1"/>
</dbReference>
<gene>
    <name evidence="5" type="ORF">D0433_10555</name>
</gene>
<comment type="caution">
    <text evidence="5">The sequence shown here is derived from an EMBL/GenBank/DDBJ whole genome shotgun (WGS) entry which is preliminary data.</text>
</comment>
<organism evidence="5 6">
    <name type="scientific">Candidatus Thermochlorobacter aerophilus</name>
    <dbReference type="NCBI Taxonomy" id="1868324"/>
    <lineage>
        <taxon>Bacteria</taxon>
        <taxon>Pseudomonadati</taxon>
        <taxon>Chlorobiota</taxon>
        <taxon>Chlorobiia</taxon>
        <taxon>Chlorobiales</taxon>
        <taxon>Candidatus Thermochlorobacteriaceae</taxon>
        <taxon>Candidatus Thermochlorobacter</taxon>
    </lineage>
</organism>
<dbReference type="InterPro" id="IPR036059">
    <property type="entry name" value="TldD/PmbA_sf"/>
</dbReference>
<sequence>MAILSKSEAEAILKKVIALSKADDIDATLSGGLEGNIRYARNTVSTSGLQDTLTLSVQSRFGKKVGSASTNEFDDASLEACVRRSEELAKLAPDNPETMPSIEPQSYLEVKGAFESTENITPEFRAKVAEDSIVLAAAKKVIAAGFFNDATAFQALMNSRGLFGYYKYTSVDFSVTMRTEDGTGSGYAVRSYSDVSKFNSAKASQIAIDKALMSRNPRAIEPGKYTVILEPAALLSTVDASLLGGMLFAMDARQADEGRSFFSKKGGGNKIGEQIVDERVTIYADPQHPEIPAAPFASDGRPREKMMLIEKGVVKNLFYSRYWAEKQGKKPIPPPGGIIMEGTNASIEDLIKDTKKGILVTRLWYIRPVDPQTLLFTGLTRDGTFYIENGKIKYPIKNFRFNESPIIMLNNLDAIGKPERIGNSLVPPIRVRDFTFTSLSDAV</sequence>
<dbReference type="EMBL" id="PHFL01000063">
    <property type="protein sequence ID" value="RFM23534.1"/>
    <property type="molecule type" value="Genomic_DNA"/>
</dbReference>
<evidence type="ECO:0000313" key="6">
    <source>
        <dbReference type="Proteomes" id="UP000266389"/>
    </source>
</evidence>
<feature type="domain" description="Metalloprotease TldD/E central" evidence="4">
    <location>
        <begin position="129"/>
        <end position="214"/>
    </location>
</feature>
<dbReference type="PANTHER" id="PTHR43666">
    <property type="entry name" value="TLDD PROTEIN"/>
    <property type="match status" value="1"/>
</dbReference>
<dbReference type="GO" id="GO:0006508">
    <property type="term" value="P:proteolysis"/>
    <property type="evidence" value="ECO:0007669"/>
    <property type="project" value="InterPro"/>
</dbReference>
<dbReference type="Pfam" id="PF19289">
    <property type="entry name" value="PmbA_TldD_3rd"/>
    <property type="match status" value="1"/>
</dbReference>
<feature type="domain" description="Metalloprotease TldD/E N-terminal" evidence="2">
    <location>
        <begin position="32"/>
        <end position="89"/>
    </location>
</feature>
<protein>
    <submittedName>
        <fullName evidence="5">TldD/PmbA family protein</fullName>
    </submittedName>
</protein>
<dbReference type="Pfam" id="PF01523">
    <property type="entry name" value="PmbA_TldD_1st"/>
    <property type="match status" value="1"/>
</dbReference>
<evidence type="ECO:0000313" key="5">
    <source>
        <dbReference type="EMBL" id="RFM23534.1"/>
    </source>
</evidence>
<dbReference type="PANTHER" id="PTHR43666:SF1">
    <property type="entry name" value="CONSERVED PROTEIN"/>
    <property type="match status" value="1"/>
</dbReference>
<proteinExistence type="inferred from homology"/>
<reference evidence="5 6" key="1">
    <citation type="journal article" date="2011" name="ISME J.">
        <title>Community ecology of hot spring cyanobacterial mats: predominant populations and their functional potential.</title>
        <authorList>
            <person name="Klatt C.G."/>
            <person name="Wood J.M."/>
            <person name="Rusch D.B."/>
            <person name="Bateson M.M."/>
            <person name="Hamamura N."/>
            <person name="Heidelberg J.F."/>
            <person name="Grossman A.R."/>
            <person name="Bhaya D."/>
            <person name="Cohan F.M."/>
            <person name="Kuhl M."/>
            <person name="Bryant D.A."/>
            <person name="Ward D.M."/>
        </authorList>
    </citation>
    <scope>NUCLEOTIDE SEQUENCE [LARGE SCALE GENOMIC DNA]</scope>
    <source>
        <strain evidence="5">OS</strain>
    </source>
</reference>
<comment type="similarity">
    <text evidence="1">Belongs to the peptidase U62 family.</text>
</comment>
<dbReference type="InterPro" id="IPR035068">
    <property type="entry name" value="TldD/PmbA_N"/>
</dbReference>
<evidence type="ECO:0000259" key="4">
    <source>
        <dbReference type="Pfam" id="PF19290"/>
    </source>
</evidence>
<dbReference type="InterPro" id="IPR045570">
    <property type="entry name" value="Metalloprtase-TldD/E_cen_dom"/>
</dbReference>